<evidence type="ECO:0000256" key="1">
    <source>
        <dbReference type="SAM" id="MobiDB-lite"/>
    </source>
</evidence>
<dbReference type="KEGG" id="zma:100384221"/>
<dbReference type="HOGENOM" id="CLU_1379938_0_0_1"/>
<protein>
    <submittedName>
        <fullName evidence="2">Uncharacterized protein</fullName>
    </submittedName>
</protein>
<reference evidence="2" key="1">
    <citation type="journal article" date="2009" name="PLoS Genet.">
        <title>Sequencing, mapping, and analysis of 27,455 maize full-length cDNAs.</title>
        <authorList>
            <person name="Soderlund C."/>
            <person name="Descour A."/>
            <person name="Kudrna D."/>
            <person name="Bomhoff M."/>
            <person name="Boyd L."/>
            <person name="Currie J."/>
            <person name="Angelova A."/>
            <person name="Collura K."/>
            <person name="Wissotski M."/>
            <person name="Ashley E."/>
            <person name="Morrow D."/>
            <person name="Fernandes J."/>
            <person name="Walbot V."/>
            <person name="Yu Y."/>
        </authorList>
    </citation>
    <scope>NUCLEOTIDE SEQUENCE</scope>
    <source>
        <strain evidence="2">B73</strain>
    </source>
</reference>
<feature type="compositionally biased region" description="Polar residues" evidence="1">
    <location>
        <begin position="189"/>
        <end position="198"/>
    </location>
</feature>
<accession>C0PMK4</accession>
<evidence type="ECO:0000313" key="2">
    <source>
        <dbReference type="EMBL" id="ACN36420.1"/>
    </source>
</evidence>
<name>C0PMK4_MAIZE</name>
<dbReference type="EMBL" id="BT069523">
    <property type="protein sequence ID" value="ACN36420.1"/>
    <property type="molecule type" value="mRNA"/>
</dbReference>
<feature type="region of interest" description="Disordered" evidence="1">
    <location>
        <begin position="177"/>
        <end position="198"/>
    </location>
</feature>
<organism evidence="2">
    <name type="scientific">Zea mays</name>
    <name type="common">Maize</name>
    <dbReference type="NCBI Taxonomy" id="4577"/>
    <lineage>
        <taxon>Eukaryota</taxon>
        <taxon>Viridiplantae</taxon>
        <taxon>Streptophyta</taxon>
        <taxon>Embryophyta</taxon>
        <taxon>Tracheophyta</taxon>
        <taxon>Spermatophyta</taxon>
        <taxon>Magnoliopsida</taxon>
        <taxon>Liliopsida</taxon>
        <taxon>Poales</taxon>
        <taxon>Poaceae</taxon>
        <taxon>PACMAD clade</taxon>
        <taxon>Panicoideae</taxon>
        <taxon>Andropogonodae</taxon>
        <taxon>Andropogoneae</taxon>
        <taxon>Tripsacinae</taxon>
        <taxon>Zea</taxon>
    </lineage>
</organism>
<sequence length="198" mass="21278">MLAGRSSLARSPMPCAAKLALCAPSPFGSPESSLRGPRSSTRPWPRAGALLCARPVFSHAQLIPTSSSALPSAPARPSLLVLAVGPVYSSQSLRCRVPGRVCVVVFFRGNAHFVVVLRSLLGPAWVLVVGRARPCFLCLTVVVRSPCLDVGPYVMSPTCVRADKRIPRRCREASPWSMPQVLGERPEQESSPFMRSSS</sequence>
<dbReference type="GeneID" id="100384221"/>
<proteinExistence type="evidence at transcript level"/>
<dbReference type="AlphaFoldDB" id="C0PMK4"/>
<dbReference type="RefSeq" id="NP_001170264.1">
    <property type="nucleotide sequence ID" value="NM_001176793.1"/>
</dbReference>